<accession>A0ABW2F5Y3</accession>
<gene>
    <name evidence="2" type="ORF">ACFQMJ_02730</name>
</gene>
<name>A0ABW2F5Y3_9BACL</name>
<sequence length="72" mass="7807">MRTAEGIRQRMSRHGLRITGRHHHHSIIGLQGGKTLPTRFRPATGADVQGEFEVEAFGGCKEAAAAGMPEVQ</sequence>
<comment type="caution">
    <text evidence="2">The sequence shown here is derived from an EMBL/GenBank/DDBJ whole genome shotgun (WGS) entry which is preliminary data.</text>
</comment>
<protein>
    <recommendedName>
        <fullName evidence="4">Type II toxin-antitoxin system HicA family toxin</fullName>
    </recommendedName>
</protein>
<organism evidence="2 3">
    <name type="scientific">Cohnella cellulosilytica</name>
    <dbReference type="NCBI Taxonomy" id="986710"/>
    <lineage>
        <taxon>Bacteria</taxon>
        <taxon>Bacillati</taxon>
        <taxon>Bacillota</taxon>
        <taxon>Bacilli</taxon>
        <taxon>Bacillales</taxon>
        <taxon>Paenibacillaceae</taxon>
        <taxon>Cohnella</taxon>
    </lineage>
</organism>
<proteinExistence type="predicted"/>
<evidence type="ECO:0000313" key="2">
    <source>
        <dbReference type="EMBL" id="MFC7147439.1"/>
    </source>
</evidence>
<dbReference type="EMBL" id="JBHTAI010000002">
    <property type="protein sequence ID" value="MFC7147439.1"/>
    <property type="molecule type" value="Genomic_DNA"/>
</dbReference>
<evidence type="ECO:0008006" key="4">
    <source>
        <dbReference type="Google" id="ProtNLM"/>
    </source>
</evidence>
<feature type="region of interest" description="Disordered" evidence="1">
    <location>
        <begin position="1"/>
        <end position="22"/>
    </location>
</feature>
<evidence type="ECO:0000256" key="1">
    <source>
        <dbReference type="SAM" id="MobiDB-lite"/>
    </source>
</evidence>
<feature type="compositionally biased region" description="Basic residues" evidence="1">
    <location>
        <begin position="10"/>
        <end position="22"/>
    </location>
</feature>
<dbReference type="Proteomes" id="UP001596378">
    <property type="component" value="Unassembled WGS sequence"/>
</dbReference>
<reference evidence="3" key="1">
    <citation type="journal article" date="2019" name="Int. J. Syst. Evol. Microbiol.">
        <title>The Global Catalogue of Microorganisms (GCM) 10K type strain sequencing project: providing services to taxonomists for standard genome sequencing and annotation.</title>
        <authorList>
            <consortium name="The Broad Institute Genomics Platform"/>
            <consortium name="The Broad Institute Genome Sequencing Center for Infectious Disease"/>
            <person name="Wu L."/>
            <person name="Ma J."/>
        </authorList>
    </citation>
    <scope>NUCLEOTIDE SEQUENCE [LARGE SCALE GENOMIC DNA]</scope>
    <source>
        <strain evidence="3">KCTC 12907</strain>
    </source>
</reference>
<keyword evidence="3" id="KW-1185">Reference proteome</keyword>
<dbReference type="RefSeq" id="WP_378051244.1">
    <property type="nucleotide sequence ID" value="NZ_JBHMDN010000033.1"/>
</dbReference>
<evidence type="ECO:0000313" key="3">
    <source>
        <dbReference type="Proteomes" id="UP001596378"/>
    </source>
</evidence>